<keyword evidence="2" id="KW-0732">Signal</keyword>
<keyword evidence="4" id="KW-1185">Reference proteome</keyword>
<proteinExistence type="predicted"/>
<evidence type="ECO:0000256" key="2">
    <source>
        <dbReference type="SAM" id="SignalP"/>
    </source>
</evidence>
<dbReference type="HOGENOM" id="CLU_089984_0_0_10"/>
<evidence type="ECO:0000313" key="4">
    <source>
        <dbReference type="Proteomes" id="UP000002028"/>
    </source>
</evidence>
<dbReference type="AlphaFoldDB" id="D2QPF5"/>
<sequence>METQAKFIALALCLTIAASPLAHAQNPDAPLPVPGDRAMSMRGQDRDQRRPDGPGRKYGKPGAGRDGREFGQGPGRNHHSGGLTSLTTVSGTVGQLLGNDDAILDGFTLNTGSGQATTVKFPPHLGEQVQKAVKAGSTVSVSGFTDKTPTGESLFRMNSLTIGKTTVLDAPPVRPVTPPAPPEVTTVTGKIADYRLDRGGRVNALVLDNKTVVSIPAHVAYQLTDLAKKGNTITVQGYPKQIRAGQIQLEKVNVIRASVLTINGQQYLVR</sequence>
<feature type="signal peptide" evidence="2">
    <location>
        <begin position="1"/>
        <end position="24"/>
    </location>
</feature>
<protein>
    <recommendedName>
        <fullName evidence="5">DUF5666 domain-containing protein</fullName>
    </recommendedName>
</protein>
<dbReference type="STRING" id="504472.Slin_3455"/>
<dbReference type="EMBL" id="CP001769">
    <property type="protein sequence ID" value="ADB39463.1"/>
    <property type="molecule type" value="Genomic_DNA"/>
</dbReference>
<feature type="compositionally biased region" description="Basic and acidic residues" evidence="1">
    <location>
        <begin position="43"/>
        <end position="55"/>
    </location>
</feature>
<evidence type="ECO:0000313" key="3">
    <source>
        <dbReference type="EMBL" id="ADB39463.1"/>
    </source>
</evidence>
<gene>
    <name evidence="3" type="ordered locus">Slin_3455</name>
</gene>
<feature type="chain" id="PRO_5003035566" description="DUF5666 domain-containing protein" evidence="2">
    <location>
        <begin position="25"/>
        <end position="270"/>
    </location>
</feature>
<dbReference type="Proteomes" id="UP000002028">
    <property type="component" value="Chromosome"/>
</dbReference>
<dbReference type="RefSeq" id="WP_012927984.1">
    <property type="nucleotide sequence ID" value="NC_013730.1"/>
</dbReference>
<name>D2QPF5_SPILD</name>
<evidence type="ECO:0008006" key="5">
    <source>
        <dbReference type="Google" id="ProtNLM"/>
    </source>
</evidence>
<accession>D2QPF5</accession>
<reference evidence="3 4" key="1">
    <citation type="journal article" date="2010" name="Stand. Genomic Sci.">
        <title>Complete genome sequence of Spirosoma linguale type strain (1).</title>
        <authorList>
            <person name="Lail K."/>
            <person name="Sikorski J."/>
            <person name="Saunders E."/>
            <person name="Lapidus A."/>
            <person name="Glavina Del Rio T."/>
            <person name="Copeland A."/>
            <person name="Tice H."/>
            <person name="Cheng J.-F."/>
            <person name="Lucas S."/>
            <person name="Nolan M."/>
            <person name="Bruce D."/>
            <person name="Goodwin L."/>
            <person name="Pitluck S."/>
            <person name="Ivanova N."/>
            <person name="Mavromatis K."/>
            <person name="Ovchinnikova G."/>
            <person name="Pati A."/>
            <person name="Chen A."/>
            <person name="Palaniappan K."/>
            <person name="Land M."/>
            <person name="Hauser L."/>
            <person name="Chang Y.-J."/>
            <person name="Jeffries C.D."/>
            <person name="Chain P."/>
            <person name="Brettin T."/>
            <person name="Detter J.C."/>
            <person name="Schuetze A."/>
            <person name="Rohde M."/>
            <person name="Tindall B.J."/>
            <person name="Goeker M."/>
            <person name="Bristow J."/>
            <person name="Eisen J.A."/>
            <person name="Markowitz V."/>
            <person name="Hugenholtz P."/>
            <person name="Kyrpides N.C."/>
            <person name="Klenk H.-P."/>
            <person name="Chen F."/>
        </authorList>
    </citation>
    <scope>NUCLEOTIDE SEQUENCE [LARGE SCALE GENOMIC DNA]</scope>
    <source>
        <strain evidence="4">ATCC 33905 / DSM 74 / LMG 10896 / Claus 1</strain>
    </source>
</reference>
<feature type="region of interest" description="Disordered" evidence="1">
    <location>
        <begin position="24"/>
        <end position="86"/>
    </location>
</feature>
<dbReference type="eggNOG" id="ENOG5032WWK">
    <property type="taxonomic scope" value="Bacteria"/>
</dbReference>
<organism evidence="3 4">
    <name type="scientific">Spirosoma linguale (strain ATCC 33905 / DSM 74 / LMG 10896 / Claus 1)</name>
    <dbReference type="NCBI Taxonomy" id="504472"/>
    <lineage>
        <taxon>Bacteria</taxon>
        <taxon>Pseudomonadati</taxon>
        <taxon>Bacteroidota</taxon>
        <taxon>Cytophagia</taxon>
        <taxon>Cytophagales</taxon>
        <taxon>Cytophagaceae</taxon>
        <taxon>Spirosoma</taxon>
    </lineage>
</organism>
<dbReference type="KEGG" id="sli:Slin_3455"/>
<evidence type="ECO:0000256" key="1">
    <source>
        <dbReference type="SAM" id="MobiDB-lite"/>
    </source>
</evidence>